<keyword evidence="1" id="KW-0472">Membrane</keyword>
<feature type="transmembrane region" description="Helical" evidence="1">
    <location>
        <begin position="6"/>
        <end position="28"/>
    </location>
</feature>
<accession>A0ABV0GMY8</accession>
<protein>
    <recommendedName>
        <fullName evidence="4">Polyketide cyclase/dehydrase/lipid transport protein</fullName>
    </recommendedName>
</protein>
<keyword evidence="1" id="KW-1133">Transmembrane helix</keyword>
<evidence type="ECO:0008006" key="4">
    <source>
        <dbReference type="Google" id="ProtNLM"/>
    </source>
</evidence>
<comment type="caution">
    <text evidence="2">The sequence shown here is derived from an EMBL/GenBank/DDBJ whole genome shotgun (WGS) entry which is preliminary data.</text>
</comment>
<evidence type="ECO:0000256" key="1">
    <source>
        <dbReference type="SAM" id="Phobius"/>
    </source>
</evidence>
<evidence type="ECO:0000313" key="3">
    <source>
        <dbReference type="Proteomes" id="UP001448614"/>
    </source>
</evidence>
<sequence>MKNTVIAYFAVLALTGLVTLSIQGASLLQKSDPRGALVLIIVVGGLLLTFLYGVIISRTARVKVQPPKAAKMPGVRTTATTSTADYDFSPAVVWSTIRPAEAAIVDGSNVAYAFTVPAIPDGPRERQCFFGQNGGISMLEIIEEVPERLAVTQSIFPPDEDGASTKTVYRLEPTARGCSLTLESIVETPDFLMADQQAMQRFGDSYLEGLRVLLEQRKLEGALE</sequence>
<dbReference type="RefSeq" id="WP_223944814.1">
    <property type="nucleotide sequence ID" value="NZ_JBBMFV010000004.1"/>
</dbReference>
<dbReference type="SUPFAM" id="SSF55961">
    <property type="entry name" value="Bet v1-like"/>
    <property type="match status" value="1"/>
</dbReference>
<organism evidence="2 3">
    <name type="scientific">Paenarthrobacter nicotinovorans</name>
    <name type="common">Arthrobacter nicotinovorans</name>
    <dbReference type="NCBI Taxonomy" id="29320"/>
    <lineage>
        <taxon>Bacteria</taxon>
        <taxon>Bacillati</taxon>
        <taxon>Actinomycetota</taxon>
        <taxon>Actinomycetes</taxon>
        <taxon>Micrococcales</taxon>
        <taxon>Micrococcaceae</taxon>
        <taxon>Paenarthrobacter</taxon>
    </lineage>
</organism>
<reference evidence="2 3" key="1">
    <citation type="journal article" date="2024" name="Appl. Microbiol. Biotechnol.">
        <title>Biosynthetic gene clusters with biotechnological applications in novel Antarctic isolates from Actinomycetota.</title>
        <authorList>
            <person name="Bruna P."/>
            <person name="Nunez-Montero K."/>
            <person name="Contreras M.J."/>
            <person name="Leal K."/>
            <person name="Garcia M."/>
            <person name="Abanto M."/>
            <person name="Barrientos L."/>
        </authorList>
    </citation>
    <scope>NUCLEOTIDE SEQUENCE [LARGE SCALE GENOMIC DNA]</scope>
    <source>
        <strain evidence="2 3">Se16.17</strain>
    </source>
</reference>
<name>A0ABV0GMY8_PAENI</name>
<dbReference type="Proteomes" id="UP001448614">
    <property type="component" value="Unassembled WGS sequence"/>
</dbReference>
<keyword evidence="3" id="KW-1185">Reference proteome</keyword>
<evidence type="ECO:0000313" key="2">
    <source>
        <dbReference type="EMBL" id="MEO3939893.1"/>
    </source>
</evidence>
<keyword evidence="1" id="KW-0812">Transmembrane</keyword>
<feature type="transmembrane region" description="Helical" evidence="1">
    <location>
        <begin position="35"/>
        <end position="55"/>
    </location>
</feature>
<gene>
    <name evidence="2" type="ORF">V3C41_02275</name>
</gene>
<dbReference type="EMBL" id="JBBMFV010000004">
    <property type="protein sequence ID" value="MEO3939893.1"/>
    <property type="molecule type" value="Genomic_DNA"/>
</dbReference>
<proteinExistence type="predicted"/>